<proteinExistence type="predicted"/>
<sequence length="100" mass="11874">MKDDNEQILAEFHEQARGAFFELFADFDQAAQALHREKEEQQFQKTRHAFGLALKARLEALASGLLQAHQHNRQENDLSQNLQRHIQYYLHQFVVKTRER</sequence>
<comment type="caution">
    <text evidence="1">The sequence shown here is derived from an EMBL/GenBank/DDBJ whole genome shotgun (WGS) entry which is preliminary data.</text>
</comment>
<dbReference type="AlphaFoldDB" id="A0A4R1B284"/>
<accession>A0A4R1B284</accession>
<dbReference type="EMBL" id="SJZI01000052">
    <property type="protein sequence ID" value="TCJ12162.1"/>
    <property type="molecule type" value="Genomic_DNA"/>
</dbReference>
<name>A0A4R1B284_9BACT</name>
<dbReference type="RefSeq" id="WP_131450638.1">
    <property type="nucleotide sequence ID" value="NZ_SJZI01000052.1"/>
</dbReference>
<evidence type="ECO:0000313" key="2">
    <source>
        <dbReference type="Proteomes" id="UP000295334"/>
    </source>
</evidence>
<keyword evidence="2" id="KW-1185">Reference proteome</keyword>
<dbReference type="Proteomes" id="UP000295334">
    <property type="component" value="Unassembled WGS sequence"/>
</dbReference>
<evidence type="ECO:0000313" key="1">
    <source>
        <dbReference type="EMBL" id="TCJ12162.1"/>
    </source>
</evidence>
<gene>
    <name evidence="1" type="ORF">EPD60_16580</name>
</gene>
<reference evidence="1 2" key="1">
    <citation type="submission" date="2019-03" db="EMBL/GenBank/DDBJ databases">
        <authorList>
            <person name="Kim M.K.M."/>
        </authorList>
    </citation>
    <scope>NUCLEOTIDE SEQUENCE [LARGE SCALE GENOMIC DNA]</scope>
    <source>
        <strain evidence="1 2">17J68-12</strain>
    </source>
</reference>
<protein>
    <submittedName>
        <fullName evidence="1">Uncharacterized protein</fullName>
    </submittedName>
</protein>
<organism evidence="1 2">
    <name type="scientific">Flaviaesturariibacter flavus</name>
    <dbReference type="NCBI Taxonomy" id="2502780"/>
    <lineage>
        <taxon>Bacteria</taxon>
        <taxon>Pseudomonadati</taxon>
        <taxon>Bacteroidota</taxon>
        <taxon>Chitinophagia</taxon>
        <taxon>Chitinophagales</taxon>
        <taxon>Chitinophagaceae</taxon>
        <taxon>Flaviaestuariibacter</taxon>
    </lineage>
</organism>